<feature type="compositionally biased region" description="Low complexity" evidence="7">
    <location>
        <begin position="235"/>
        <end position="251"/>
    </location>
</feature>
<evidence type="ECO:0000256" key="6">
    <source>
        <dbReference type="PROSITE-ProRule" id="PRU00433"/>
    </source>
</evidence>
<keyword evidence="5 6" id="KW-0408">Iron</keyword>
<dbReference type="EMBL" id="JBEPSM010000003">
    <property type="protein sequence ID" value="MET4635848.1"/>
    <property type="molecule type" value="Genomic_DNA"/>
</dbReference>
<comment type="caution">
    <text evidence="10">The sequence shown here is derived from an EMBL/GenBank/DDBJ whole genome shotgun (WGS) entry which is preliminary data.</text>
</comment>
<dbReference type="PROSITE" id="PS51007">
    <property type="entry name" value="CYTC"/>
    <property type="match status" value="1"/>
</dbReference>
<keyword evidence="4" id="KW-0249">Electron transport</keyword>
<evidence type="ECO:0000256" key="7">
    <source>
        <dbReference type="SAM" id="MobiDB-lite"/>
    </source>
</evidence>
<dbReference type="RefSeq" id="WP_354553393.1">
    <property type="nucleotide sequence ID" value="NZ_JBEPSM010000003.1"/>
</dbReference>
<keyword evidence="1" id="KW-0813">Transport</keyword>
<dbReference type="Pfam" id="PF00034">
    <property type="entry name" value="Cytochrom_C"/>
    <property type="match status" value="1"/>
</dbReference>
<dbReference type="PANTHER" id="PTHR11961">
    <property type="entry name" value="CYTOCHROME C"/>
    <property type="match status" value="1"/>
</dbReference>
<reference evidence="10 11" key="1">
    <citation type="submission" date="2024-06" db="EMBL/GenBank/DDBJ databases">
        <title>Sorghum-associated microbial communities from plants grown in Nebraska, USA.</title>
        <authorList>
            <person name="Schachtman D."/>
        </authorList>
    </citation>
    <scope>NUCLEOTIDE SEQUENCE [LARGE SCALE GENOMIC DNA]</scope>
    <source>
        <strain evidence="10 11">3207</strain>
    </source>
</reference>
<organism evidence="10 11">
    <name type="scientific">Kaistia defluvii</name>
    <dbReference type="NCBI Taxonomy" id="410841"/>
    <lineage>
        <taxon>Bacteria</taxon>
        <taxon>Pseudomonadati</taxon>
        <taxon>Pseudomonadota</taxon>
        <taxon>Alphaproteobacteria</taxon>
        <taxon>Hyphomicrobiales</taxon>
        <taxon>Kaistiaceae</taxon>
        <taxon>Kaistia</taxon>
    </lineage>
</organism>
<evidence type="ECO:0000256" key="8">
    <source>
        <dbReference type="SAM" id="Phobius"/>
    </source>
</evidence>
<dbReference type="Proteomes" id="UP001549321">
    <property type="component" value="Unassembled WGS sequence"/>
</dbReference>
<name>A0ABV2R576_9HYPH</name>
<dbReference type="Gene3D" id="1.10.760.10">
    <property type="entry name" value="Cytochrome c-like domain"/>
    <property type="match status" value="1"/>
</dbReference>
<keyword evidence="8" id="KW-0472">Membrane</keyword>
<keyword evidence="2 6" id="KW-0349">Heme</keyword>
<evidence type="ECO:0000256" key="4">
    <source>
        <dbReference type="ARBA" id="ARBA00022982"/>
    </source>
</evidence>
<evidence type="ECO:0000313" key="10">
    <source>
        <dbReference type="EMBL" id="MET4635848.1"/>
    </source>
</evidence>
<evidence type="ECO:0000313" key="11">
    <source>
        <dbReference type="Proteomes" id="UP001549321"/>
    </source>
</evidence>
<dbReference type="InterPro" id="IPR036909">
    <property type="entry name" value="Cyt_c-like_dom_sf"/>
</dbReference>
<sequence length="282" mass="28291">MDSFELNKILGAILFTLLVVMSLSIFSGVIYSPAVPEKPGFVIEVAEESSEGGAAPAVAQDPPIAVLLASAKVDAGEAVAKKCGACHNFVEGAGAKVGPDLYNVVDRGIGSVEGFKYSAPLQAAHDEGKKWTYEHLYHFLKNPKADMPGTAMGFAGLPKPEDRANLIAYLRTLAHEPVPLPAPESAAPAEATPAEVAPAPSDATPSPGSAPSTPAPTAEPAPAAPAAEPAPAPAAPAAEPAPATPAPSATPTEPPPAAPATEAPTKEPAPATPAPAEQPAAP</sequence>
<evidence type="ECO:0000256" key="3">
    <source>
        <dbReference type="ARBA" id="ARBA00022723"/>
    </source>
</evidence>
<evidence type="ECO:0000256" key="2">
    <source>
        <dbReference type="ARBA" id="ARBA00022617"/>
    </source>
</evidence>
<dbReference type="PRINTS" id="PR00604">
    <property type="entry name" value="CYTCHRMECIAB"/>
</dbReference>
<keyword evidence="11" id="KW-1185">Reference proteome</keyword>
<dbReference type="InterPro" id="IPR009056">
    <property type="entry name" value="Cyt_c-like_dom"/>
</dbReference>
<dbReference type="SUPFAM" id="SSF46626">
    <property type="entry name" value="Cytochrome c"/>
    <property type="match status" value="1"/>
</dbReference>
<protein>
    <submittedName>
        <fullName evidence="10">Cytochrome c</fullName>
    </submittedName>
</protein>
<feature type="region of interest" description="Disordered" evidence="7">
    <location>
        <begin position="180"/>
        <end position="282"/>
    </location>
</feature>
<feature type="compositionally biased region" description="Low complexity" evidence="7">
    <location>
        <begin position="259"/>
        <end position="282"/>
    </location>
</feature>
<feature type="compositionally biased region" description="Low complexity" evidence="7">
    <location>
        <begin position="183"/>
        <end position="212"/>
    </location>
</feature>
<proteinExistence type="predicted"/>
<keyword evidence="8" id="KW-1133">Transmembrane helix</keyword>
<accession>A0ABV2R576</accession>
<evidence type="ECO:0000256" key="1">
    <source>
        <dbReference type="ARBA" id="ARBA00022448"/>
    </source>
</evidence>
<evidence type="ECO:0000259" key="9">
    <source>
        <dbReference type="PROSITE" id="PS51007"/>
    </source>
</evidence>
<keyword evidence="8" id="KW-0812">Transmembrane</keyword>
<gene>
    <name evidence="10" type="ORF">ABIE08_003799</name>
</gene>
<dbReference type="InterPro" id="IPR002327">
    <property type="entry name" value="Cyt_c_1A/1B"/>
</dbReference>
<feature type="domain" description="Cytochrome c" evidence="9">
    <location>
        <begin position="71"/>
        <end position="174"/>
    </location>
</feature>
<feature type="compositionally biased region" description="Pro residues" evidence="7">
    <location>
        <begin position="213"/>
        <end position="234"/>
    </location>
</feature>
<keyword evidence="3 6" id="KW-0479">Metal-binding</keyword>
<evidence type="ECO:0000256" key="5">
    <source>
        <dbReference type="ARBA" id="ARBA00023004"/>
    </source>
</evidence>
<feature type="transmembrane region" description="Helical" evidence="8">
    <location>
        <begin position="12"/>
        <end position="31"/>
    </location>
</feature>